<organism evidence="2 3">
    <name type="scientific">Commensalibacter nepenthis</name>
    <dbReference type="NCBI Taxonomy" id="3043872"/>
    <lineage>
        <taxon>Bacteria</taxon>
        <taxon>Pseudomonadati</taxon>
        <taxon>Pseudomonadota</taxon>
        <taxon>Alphaproteobacteria</taxon>
        <taxon>Acetobacterales</taxon>
        <taxon>Acetobacteraceae</taxon>
    </lineage>
</organism>
<feature type="transmembrane region" description="Helical" evidence="1">
    <location>
        <begin position="92"/>
        <end position="108"/>
    </location>
</feature>
<comment type="caution">
    <text evidence="2">The sequence shown here is derived from an EMBL/GenBank/DDBJ whole genome shotgun (WGS) entry which is preliminary data.</text>
</comment>
<evidence type="ECO:0000313" key="3">
    <source>
        <dbReference type="Proteomes" id="UP001431775"/>
    </source>
</evidence>
<gene>
    <name evidence="2" type="ORF">QJV33_01130</name>
</gene>
<keyword evidence="3" id="KW-1185">Reference proteome</keyword>
<evidence type="ECO:0000313" key="2">
    <source>
        <dbReference type="EMBL" id="MDI2111905.1"/>
    </source>
</evidence>
<feature type="transmembrane region" description="Helical" evidence="1">
    <location>
        <begin position="67"/>
        <end position="85"/>
    </location>
</feature>
<evidence type="ECO:0000256" key="1">
    <source>
        <dbReference type="SAM" id="Phobius"/>
    </source>
</evidence>
<dbReference type="Proteomes" id="UP001431775">
    <property type="component" value="Unassembled WGS sequence"/>
</dbReference>
<keyword evidence="1" id="KW-1133">Transmembrane helix</keyword>
<dbReference type="EMBL" id="JASBAN010000001">
    <property type="protein sequence ID" value="MDI2111905.1"/>
    <property type="molecule type" value="Genomic_DNA"/>
</dbReference>
<reference evidence="2" key="1">
    <citation type="submission" date="2023-05" db="EMBL/GenBank/DDBJ databases">
        <title>Whole genome sequence of Commensalibacter sp.</title>
        <authorList>
            <person name="Charoenyingcharoen P."/>
            <person name="Yukphan P."/>
        </authorList>
    </citation>
    <scope>NUCLEOTIDE SEQUENCE</scope>
    <source>
        <strain evidence="2">TBRC 10068</strain>
    </source>
</reference>
<accession>A0ABT6Q4S8</accession>
<dbReference type="RefSeq" id="WP_281461590.1">
    <property type="nucleotide sequence ID" value="NZ_JASBAN010000001.1"/>
</dbReference>
<proteinExistence type="predicted"/>
<keyword evidence="1" id="KW-0812">Transmembrane</keyword>
<name>A0ABT6Q4S8_9PROT</name>
<protein>
    <submittedName>
        <fullName evidence="2">DoxX family protein</fullName>
    </submittedName>
</protein>
<keyword evidence="1" id="KW-0472">Membrane</keyword>
<sequence>MAKNCKKIWRTLVGLGFAACGISKVLGVDIQAKRFAQLNWSESNMKTLGGAQIAGATMLSCKKTSRLGALLLASSALCLLVTGLKHNRKEELAIDSFGIFAALSILFSKKCKK</sequence>